<comment type="caution">
    <text evidence="2">The sequence shown here is derived from an EMBL/GenBank/DDBJ whole genome shotgun (WGS) entry which is preliminary data.</text>
</comment>
<dbReference type="RefSeq" id="WP_284334337.1">
    <property type="nucleotide sequence ID" value="NZ_BSOA01000052.1"/>
</dbReference>
<keyword evidence="1" id="KW-0732">Signal</keyword>
<dbReference type="InterPro" id="IPR021307">
    <property type="entry name" value="DUF2884"/>
</dbReference>
<dbReference type="Pfam" id="PF11101">
    <property type="entry name" value="DUF2884"/>
    <property type="match status" value="1"/>
</dbReference>
<evidence type="ECO:0000256" key="1">
    <source>
        <dbReference type="SAM" id="SignalP"/>
    </source>
</evidence>
<sequence>MHFNRLLAAGMFALAAGGLHAQDLSQVCHASSSYDLTLQQGQLVFDRAQPAPMRVVIASGTLRTDGQVVPLNTEDQDRLSLFQRELLALVPRVKAVINHGVDVAVQAMQQEADGLNLDAQTRTELQRRLAAHAADLHQRVAASQSTHDWHGDTADQYANQVASDIAPLIASALGQQALNAAMSGDLQQAAALRDQAADLTTGFQSRLQQRLQVLRPEIQALCPSLQRLAELQDGLRASHGRPLNLLEMGR</sequence>
<name>A0ABQ5XGU7_9GAMM</name>
<protein>
    <recommendedName>
        <fullName evidence="4">DUF2884 family protein</fullName>
    </recommendedName>
</protein>
<evidence type="ECO:0000313" key="3">
    <source>
        <dbReference type="Proteomes" id="UP001156627"/>
    </source>
</evidence>
<proteinExistence type="predicted"/>
<gene>
    <name evidence="2" type="ORF">GCM10007898_45020</name>
</gene>
<dbReference type="Proteomes" id="UP001156627">
    <property type="component" value="Unassembled WGS sequence"/>
</dbReference>
<keyword evidence="3" id="KW-1185">Reference proteome</keyword>
<evidence type="ECO:0000313" key="2">
    <source>
        <dbReference type="EMBL" id="GLQ90926.1"/>
    </source>
</evidence>
<reference evidence="3" key="1">
    <citation type="journal article" date="2019" name="Int. J. Syst. Evol. Microbiol.">
        <title>The Global Catalogue of Microorganisms (GCM) 10K type strain sequencing project: providing services to taxonomists for standard genome sequencing and annotation.</title>
        <authorList>
            <consortium name="The Broad Institute Genomics Platform"/>
            <consortium name="The Broad Institute Genome Sequencing Center for Infectious Disease"/>
            <person name="Wu L."/>
            <person name="Ma J."/>
        </authorList>
    </citation>
    <scope>NUCLEOTIDE SEQUENCE [LARGE SCALE GENOMIC DNA]</scope>
    <source>
        <strain evidence="3">NBRC 111981</strain>
    </source>
</reference>
<evidence type="ECO:0008006" key="4">
    <source>
        <dbReference type="Google" id="ProtNLM"/>
    </source>
</evidence>
<feature type="signal peptide" evidence="1">
    <location>
        <begin position="1"/>
        <end position="21"/>
    </location>
</feature>
<feature type="chain" id="PRO_5045395331" description="DUF2884 family protein" evidence="1">
    <location>
        <begin position="22"/>
        <end position="250"/>
    </location>
</feature>
<dbReference type="EMBL" id="BSOA01000052">
    <property type="protein sequence ID" value="GLQ90926.1"/>
    <property type="molecule type" value="Genomic_DNA"/>
</dbReference>
<accession>A0ABQ5XGU7</accession>
<organism evidence="2 3">
    <name type="scientific">Dyella flagellata</name>
    <dbReference type="NCBI Taxonomy" id="1867833"/>
    <lineage>
        <taxon>Bacteria</taxon>
        <taxon>Pseudomonadati</taxon>
        <taxon>Pseudomonadota</taxon>
        <taxon>Gammaproteobacteria</taxon>
        <taxon>Lysobacterales</taxon>
        <taxon>Rhodanobacteraceae</taxon>
        <taxon>Dyella</taxon>
    </lineage>
</organism>